<evidence type="ECO:0000313" key="9">
    <source>
        <dbReference type="Proteomes" id="UP000027135"/>
    </source>
</evidence>
<keyword evidence="9" id="KW-1185">Reference proteome</keyword>
<evidence type="ECO:0000313" key="8">
    <source>
        <dbReference type="EMBL" id="KDR16175.1"/>
    </source>
</evidence>
<evidence type="ECO:0000256" key="2">
    <source>
        <dbReference type="ARBA" id="ARBA00009012"/>
    </source>
</evidence>
<gene>
    <name evidence="8" type="ORF">L798_09589</name>
</gene>
<feature type="transmembrane region" description="Helical" evidence="7">
    <location>
        <begin position="136"/>
        <end position="160"/>
    </location>
</feature>
<keyword evidence="6 7" id="KW-0472">Membrane</keyword>
<accession>A0A067R026</accession>
<sequence>MNGVVYEVYCIAVYELKRLIRPTTRFLKVDDLHFGLGGQSSIYRMTVTNLQRTMKENPKAANLLPVLICAVALPLSMTMWIGNLAFSFFAGGENSIHHEDGFVIPPTRWFISLVTPLAIAAWGIRKNSLVVSGAVLGFFVGFILTLTSYSFLMCLMTFFVTSSKLTKFRSEQKRSTDEDFKEGGQRSWVQVLSNGGMATQLAFLYMLDSGCGERPINFIKDYRASWLGLGVLGALACSNGDTWASELGTVIGRAEPFLITSRQRVPRGTNGGVTIAGLFFSLLGGTVVGLSYYLSVLYFVDSTVLAASPPQWPLVFAGSFAGLVGSLVDSVLGATLQYSGLDERTGCVVEHAGKGIRYISGVQILDNNSVNLITTIVMGLLTPRIANMLWP</sequence>
<dbReference type="STRING" id="136037.A0A067R026"/>
<dbReference type="Pfam" id="PF01940">
    <property type="entry name" value="DUF92"/>
    <property type="match status" value="1"/>
</dbReference>
<dbReference type="eggNOG" id="KOG4491">
    <property type="taxonomic scope" value="Eukaryota"/>
</dbReference>
<dbReference type="OrthoDB" id="30881at2759"/>
<evidence type="ECO:0000256" key="3">
    <source>
        <dbReference type="ARBA" id="ARBA00014258"/>
    </source>
</evidence>
<protein>
    <recommendedName>
        <fullName evidence="3">Transmembrane protein 19</fullName>
    </recommendedName>
</protein>
<evidence type="ECO:0000256" key="4">
    <source>
        <dbReference type="ARBA" id="ARBA00022692"/>
    </source>
</evidence>
<comment type="subcellular location">
    <subcellularLocation>
        <location evidence="1">Membrane</location>
        <topology evidence="1">Multi-pass membrane protein</topology>
    </subcellularLocation>
</comment>
<dbReference type="AlphaFoldDB" id="A0A067R026"/>
<dbReference type="PANTHER" id="PTHR13353:SF5">
    <property type="entry name" value="TRANSMEMBRANE PROTEIN 19"/>
    <property type="match status" value="1"/>
</dbReference>
<keyword evidence="5 7" id="KW-1133">Transmembrane helix</keyword>
<evidence type="ECO:0000256" key="1">
    <source>
        <dbReference type="ARBA" id="ARBA00004141"/>
    </source>
</evidence>
<dbReference type="FunCoup" id="A0A067R026">
    <property type="interactions" value="297"/>
</dbReference>
<reference evidence="8 9" key="1">
    <citation type="journal article" date="2014" name="Nat. Commun.">
        <title>Molecular traces of alternative social organization in a termite genome.</title>
        <authorList>
            <person name="Terrapon N."/>
            <person name="Li C."/>
            <person name="Robertson H.M."/>
            <person name="Ji L."/>
            <person name="Meng X."/>
            <person name="Booth W."/>
            <person name="Chen Z."/>
            <person name="Childers C.P."/>
            <person name="Glastad K.M."/>
            <person name="Gokhale K."/>
            <person name="Gowin J."/>
            <person name="Gronenberg W."/>
            <person name="Hermansen R.A."/>
            <person name="Hu H."/>
            <person name="Hunt B.G."/>
            <person name="Huylmans A.K."/>
            <person name="Khalil S.M."/>
            <person name="Mitchell R.D."/>
            <person name="Munoz-Torres M.C."/>
            <person name="Mustard J.A."/>
            <person name="Pan H."/>
            <person name="Reese J.T."/>
            <person name="Scharf M.E."/>
            <person name="Sun F."/>
            <person name="Vogel H."/>
            <person name="Xiao J."/>
            <person name="Yang W."/>
            <person name="Yang Z."/>
            <person name="Yang Z."/>
            <person name="Zhou J."/>
            <person name="Zhu J."/>
            <person name="Brent C.S."/>
            <person name="Elsik C.G."/>
            <person name="Goodisman M.A."/>
            <person name="Liberles D.A."/>
            <person name="Roe R.M."/>
            <person name="Vargo E.L."/>
            <person name="Vilcinskas A."/>
            <person name="Wang J."/>
            <person name="Bornberg-Bauer E."/>
            <person name="Korb J."/>
            <person name="Zhang G."/>
            <person name="Liebig J."/>
        </authorList>
    </citation>
    <scope>NUCLEOTIDE SEQUENCE [LARGE SCALE GENOMIC DNA]</scope>
    <source>
        <tissue evidence="8">Whole organism</tissue>
    </source>
</reference>
<comment type="similarity">
    <text evidence="2">Belongs to the TMEM19 family.</text>
</comment>
<dbReference type="InParanoid" id="A0A067R026"/>
<proteinExistence type="inferred from homology"/>
<keyword evidence="4 7" id="KW-0812">Transmembrane</keyword>
<dbReference type="OMA" id="VATADTW"/>
<evidence type="ECO:0000256" key="5">
    <source>
        <dbReference type="ARBA" id="ARBA00022989"/>
    </source>
</evidence>
<evidence type="ECO:0000256" key="7">
    <source>
        <dbReference type="SAM" id="Phobius"/>
    </source>
</evidence>
<organism evidence="8 9">
    <name type="scientific">Zootermopsis nevadensis</name>
    <name type="common">Dampwood termite</name>
    <dbReference type="NCBI Taxonomy" id="136037"/>
    <lineage>
        <taxon>Eukaryota</taxon>
        <taxon>Metazoa</taxon>
        <taxon>Ecdysozoa</taxon>
        <taxon>Arthropoda</taxon>
        <taxon>Hexapoda</taxon>
        <taxon>Insecta</taxon>
        <taxon>Pterygota</taxon>
        <taxon>Neoptera</taxon>
        <taxon>Polyneoptera</taxon>
        <taxon>Dictyoptera</taxon>
        <taxon>Blattodea</taxon>
        <taxon>Blattoidea</taxon>
        <taxon>Termitoidae</taxon>
        <taxon>Termopsidae</taxon>
        <taxon>Zootermopsis</taxon>
    </lineage>
</organism>
<evidence type="ECO:0000256" key="6">
    <source>
        <dbReference type="ARBA" id="ARBA00023136"/>
    </source>
</evidence>
<feature type="transmembrane region" description="Helical" evidence="7">
    <location>
        <begin position="314"/>
        <end position="336"/>
    </location>
</feature>
<dbReference type="InterPro" id="IPR002794">
    <property type="entry name" value="DUF92_TMEM19"/>
</dbReference>
<dbReference type="EMBL" id="KK852804">
    <property type="protein sequence ID" value="KDR16175.1"/>
    <property type="molecule type" value="Genomic_DNA"/>
</dbReference>
<feature type="transmembrane region" description="Helical" evidence="7">
    <location>
        <begin position="63"/>
        <end position="86"/>
    </location>
</feature>
<name>A0A067R026_ZOONE</name>
<dbReference type="GO" id="GO:0016020">
    <property type="term" value="C:membrane"/>
    <property type="evidence" value="ECO:0007669"/>
    <property type="project" value="UniProtKB-SubCell"/>
</dbReference>
<feature type="transmembrane region" description="Helical" evidence="7">
    <location>
        <begin position="272"/>
        <end position="294"/>
    </location>
</feature>
<dbReference type="PANTHER" id="PTHR13353">
    <property type="entry name" value="TRANSMEMBRANE PROTEIN 19"/>
    <property type="match status" value="1"/>
</dbReference>
<dbReference type="Proteomes" id="UP000027135">
    <property type="component" value="Unassembled WGS sequence"/>
</dbReference>